<dbReference type="Proteomes" id="UP000019438">
    <property type="component" value="Chromosome"/>
</dbReference>
<evidence type="ECO:0000259" key="8">
    <source>
        <dbReference type="Pfam" id="PF02687"/>
    </source>
</evidence>
<dbReference type="KEGG" id="gbc:GbCGDNIH3_0132"/>
<dbReference type="RefSeq" id="WP_025285715.1">
    <property type="nucleotide sequence ID" value="NZ_CP003181.2"/>
</dbReference>
<dbReference type="AlphaFoldDB" id="A0AAN0VEQ5"/>
<protein>
    <submittedName>
        <fullName evidence="9">Cell division protein ftsX</fullName>
    </submittedName>
</protein>
<dbReference type="PANTHER" id="PTHR47755">
    <property type="entry name" value="CELL DIVISION PROTEIN FTSX"/>
    <property type="match status" value="1"/>
</dbReference>
<evidence type="ECO:0000256" key="5">
    <source>
        <dbReference type="ARBA" id="ARBA00023136"/>
    </source>
</evidence>
<feature type="transmembrane region" description="Helical" evidence="7">
    <location>
        <begin position="262"/>
        <end position="285"/>
    </location>
</feature>
<evidence type="ECO:0000256" key="4">
    <source>
        <dbReference type="ARBA" id="ARBA00022989"/>
    </source>
</evidence>
<dbReference type="InterPro" id="IPR004513">
    <property type="entry name" value="FtsX"/>
</dbReference>
<gene>
    <name evidence="9" type="ORF">GbCGDNIH3_0132</name>
</gene>
<reference evidence="10" key="1">
    <citation type="submission" date="2012-06" db="EMBL/GenBank/DDBJ databases">
        <title>Genome analysis of multiple Granulibacter bethesdensis isolates demonstrates substantial genome diversity.</title>
        <authorList>
            <person name="Greenberg D.E."/>
            <person name="Porcella S.F."/>
            <person name="Zarember K."/>
            <person name="Zelazny A.M."/>
            <person name="Bruno D."/>
            <person name="Martens C."/>
            <person name="Barbian K.D."/>
            <person name="Jaske E."/>
            <person name="Holland S.M."/>
        </authorList>
    </citation>
    <scope>NUCLEOTIDE SEQUENCE [LARGE SCALE GENOMIC DNA]</scope>
    <source>
        <strain evidence="10">CGDNIH3</strain>
    </source>
</reference>
<feature type="domain" description="ABC3 transporter permease C-terminal" evidence="8">
    <location>
        <begin position="211"/>
        <end position="331"/>
    </location>
</feature>
<evidence type="ECO:0000313" key="10">
    <source>
        <dbReference type="Proteomes" id="UP000019438"/>
    </source>
</evidence>
<keyword evidence="9" id="KW-0132">Cell division</keyword>
<evidence type="ECO:0000256" key="7">
    <source>
        <dbReference type="SAM" id="Phobius"/>
    </source>
</evidence>
<dbReference type="GO" id="GO:0032153">
    <property type="term" value="C:cell division site"/>
    <property type="evidence" value="ECO:0007669"/>
    <property type="project" value="TreeGrafter"/>
</dbReference>
<dbReference type="GO" id="GO:0051301">
    <property type="term" value="P:cell division"/>
    <property type="evidence" value="ECO:0007669"/>
    <property type="project" value="UniProtKB-KW"/>
</dbReference>
<evidence type="ECO:0000313" key="9">
    <source>
        <dbReference type="EMBL" id="AHJ61881.1"/>
    </source>
</evidence>
<dbReference type="Pfam" id="PF02687">
    <property type="entry name" value="FtsX"/>
    <property type="match status" value="1"/>
</dbReference>
<keyword evidence="2" id="KW-1003">Cell membrane</keyword>
<dbReference type="InterPro" id="IPR003838">
    <property type="entry name" value="ABC3_permease_C"/>
</dbReference>
<evidence type="ECO:0000256" key="6">
    <source>
        <dbReference type="SAM" id="MobiDB-lite"/>
    </source>
</evidence>
<feature type="transmembrane region" description="Helical" evidence="7">
    <location>
        <begin position="305"/>
        <end position="332"/>
    </location>
</feature>
<evidence type="ECO:0000256" key="1">
    <source>
        <dbReference type="ARBA" id="ARBA00004651"/>
    </source>
</evidence>
<evidence type="ECO:0000256" key="3">
    <source>
        <dbReference type="ARBA" id="ARBA00022692"/>
    </source>
</evidence>
<feature type="transmembrane region" description="Helical" evidence="7">
    <location>
        <begin position="38"/>
        <end position="60"/>
    </location>
</feature>
<keyword evidence="9" id="KW-0131">Cell cycle</keyword>
<keyword evidence="5 7" id="KW-0472">Membrane</keyword>
<dbReference type="EMBL" id="CP003181">
    <property type="protein sequence ID" value="AHJ61881.1"/>
    <property type="molecule type" value="Genomic_DNA"/>
</dbReference>
<comment type="subcellular location">
    <subcellularLocation>
        <location evidence="1">Cell membrane</location>
        <topology evidence="1">Multi-pass membrane protein</topology>
    </subcellularLocation>
</comment>
<keyword evidence="3 7" id="KW-0812">Transmembrane</keyword>
<organism evidence="9 10">
    <name type="scientific">Granulibacter bethesdensis</name>
    <dbReference type="NCBI Taxonomy" id="364410"/>
    <lineage>
        <taxon>Bacteria</taxon>
        <taxon>Pseudomonadati</taxon>
        <taxon>Pseudomonadota</taxon>
        <taxon>Alphaproteobacteria</taxon>
        <taxon>Acetobacterales</taxon>
        <taxon>Acetobacteraceae</taxon>
        <taxon>Granulibacter</taxon>
    </lineage>
</organism>
<sequence>MSTRQERQRRRAEERRTRRLRPMRFDDLGLRRALSDRLLPLLVAAMAFLAALAFAGYVAADALGRHWQEGAAASMTVQVPRPTANADDKARPEAGRNQADTRRDAVLAVLRATRGIASAEPMSDQELTALLRPWLGSDAETLSLPLPAVIRVRQNPAGSPGGGQGDGATPDMTALAAALERVAPGTAVESHGVWLGRLTALAHSLQLCAGLVLIVVTLVAVCVIAVATRAGLMARREAIEIVHGLGATDGYIARRFAGRTTALAAAGGLAGGVLALPVLIFMGRLAAPFGGLEEAEPVQGGVAGIVSWLPLVLWLTIPCMPLGAACIGWLTTQMTVRRWLRRLP</sequence>
<feature type="region of interest" description="Disordered" evidence="6">
    <location>
        <begin position="75"/>
        <end position="102"/>
    </location>
</feature>
<proteinExistence type="predicted"/>
<feature type="transmembrane region" description="Helical" evidence="7">
    <location>
        <begin position="204"/>
        <end position="227"/>
    </location>
</feature>
<evidence type="ECO:0000256" key="2">
    <source>
        <dbReference type="ARBA" id="ARBA00022475"/>
    </source>
</evidence>
<dbReference type="GO" id="GO:0005886">
    <property type="term" value="C:plasma membrane"/>
    <property type="evidence" value="ECO:0007669"/>
    <property type="project" value="UniProtKB-SubCell"/>
</dbReference>
<keyword evidence="4 7" id="KW-1133">Transmembrane helix</keyword>
<feature type="compositionally biased region" description="Basic and acidic residues" evidence="6">
    <location>
        <begin position="86"/>
        <end position="102"/>
    </location>
</feature>
<name>A0AAN0VEQ5_9PROT</name>
<accession>A0AAN0VEQ5</accession>
<dbReference type="PANTHER" id="PTHR47755:SF1">
    <property type="entry name" value="CELL DIVISION PROTEIN FTSX"/>
    <property type="match status" value="1"/>
</dbReference>